<evidence type="ECO:0000313" key="2">
    <source>
        <dbReference type="Proteomes" id="UP001257627"/>
    </source>
</evidence>
<organism evidence="1 2">
    <name type="scientific">Streptomyces mirabilis</name>
    <dbReference type="NCBI Taxonomy" id="68239"/>
    <lineage>
        <taxon>Bacteria</taxon>
        <taxon>Bacillati</taxon>
        <taxon>Actinomycetota</taxon>
        <taxon>Actinomycetes</taxon>
        <taxon>Kitasatosporales</taxon>
        <taxon>Streptomycetaceae</taxon>
        <taxon>Streptomyces</taxon>
    </lineage>
</organism>
<dbReference type="Gene3D" id="1.50.10.10">
    <property type="match status" value="1"/>
</dbReference>
<gene>
    <name evidence="1" type="ORF">PU648_04495</name>
</gene>
<proteinExistence type="predicted"/>
<comment type="caution">
    <text evidence="1">The sequence shown here is derived from an EMBL/GenBank/DDBJ whole genome shotgun (WGS) entry which is preliminary data.</text>
</comment>
<dbReference type="GO" id="GO:0016787">
    <property type="term" value="F:hydrolase activity"/>
    <property type="evidence" value="ECO:0007669"/>
    <property type="project" value="UniProtKB-KW"/>
</dbReference>
<dbReference type="InterPro" id="IPR008313">
    <property type="entry name" value="GH125"/>
</dbReference>
<dbReference type="InterPro" id="IPR008928">
    <property type="entry name" value="6-hairpin_glycosidase_sf"/>
</dbReference>
<protein>
    <submittedName>
        <fullName evidence="1">Glycoside hydrolase family 125 protein</fullName>
    </submittedName>
</protein>
<keyword evidence="1" id="KW-0378">Hydrolase</keyword>
<dbReference type="Proteomes" id="UP001257627">
    <property type="component" value="Unassembled WGS sequence"/>
</dbReference>
<dbReference type="EMBL" id="JARAKF010000001">
    <property type="protein sequence ID" value="MDU8991650.1"/>
    <property type="molecule type" value="Genomic_DNA"/>
</dbReference>
<keyword evidence="2" id="KW-1185">Reference proteome</keyword>
<dbReference type="PANTHER" id="PTHR31047:SF0">
    <property type="entry name" value="MEIOTICALLY UP-REGULATED GENE 157 PROTEIN"/>
    <property type="match status" value="1"/>
</dbReference>
<sequence length="457" mass="49192">MVTFPIPQSPPPWSIPESLRALGGKLATELRGAGPAADIVESCLTNTWVTSMSWGTPAAPWAAEVFVRTGDIPAMWLRDSTAQMRPYLALAADPRIGDVLVGVSRRQIRCVLLDPYANAFNDGPTDAHGEPTDRPAVGSWVWERKYELDSLCAPLQLAYAIWQATGRVDHLDDGFRRAAWTIVRTWRAEQAHERSPYRFVRPSGPFSSDTLPLGGRGAAVAWTGMTWSGFRPSDDRCTYGYLVPANALASTCLHGLAALAESVLHDTELARTSLALADEIDAGILATAVVEAGGASVLAYEVDGRGHVLLGDDANLPSLLSLPLSGWCAQDDPLYRSTRQVVLSDANSSYFRGRFASGVGSAHTPDKHVWPLAIAVAGLTGDESDAARALDTLAATTAGTGLMHESFHVDDPGRFTRDWFGWANAMFCELALDLCGRGVRHLFPRHPRVPPAAPGLT</sequence>
<name>A0ABU3UCL2_9ACTN</name>
<dbReference type="SUPFAM" id="SSF48208">
    <property type="entry name" value="Six-hairpin glycosidases"/>
    <property type="match status" value="1"/>
</dbReference>
<reference evidence="1 2" key="1">
    <citation type="submission" date="2023-02" db="EMBL/GenBank/DDBJ databases">
        <authorList>
            <person name="Maleckis M."/>
        </authorList>
    </citation>
    <scope>NUCLEOTIDE SEQUENCE [LARGE SCALE GENOMIC DNA]</scope>
    <source>
        <strain evidence="1 2">P8-A2</strain>
    </source>
</reference>
<evidence type="ECO:0000313" key="1">
    <source>
        <dbReference type="EMBL" id="MDU8991650.1"/>
    </source>
</evidence>
<dbReference type="RefSeq" id="WP_143610487.1">
    <property type="nucleotide sequence ID" value="NZ_CP107955.1"/>
</dbReference>
<dbReference type="PIRSF" id="PIRSF028846">
    <property type="entry name" value="UCP028846"/>
    <property type="match status" value="1"/>
</dbReference>
<accession>A0ABU3UCL2</accession>
<dbReference type="Pfam" id="PF06824">
    <property type="entry name" value="Glyco_hydro_125"/>
    <property type="match status" value="1"/>
</dbReference>
<dbReference type="InterPro" id="IPR012341">
    <property type="entry name" value="6hp_glycosidase-like_sf"/>
</dbReference>
<dbReference type="SMART" id="SM01149">
    <property type="entry name" value="DUF1237"/>
    <property type="match status" value="1"/>
</dbReference>
<dbReference type="PANTHER" id="PTHR31047">
    <property type="entry name" value="MEIOTICALLY UP-REGULATED GENE 157 PROTEIN"/>
    <property type="match status" value="1"/>
</dbReference>